<proteinExistence type="predicted"/>
<name>A0A1Z4N2K7_9CYAN</name>
<dbReference type="Gene3D" id="3.40.190.10">
    <property type="entry name" value="Periplasmic binding protein-like II"/>
    <property type="match status" value="2"/>
</dbReference>
<keyword evidence="2" id="KW-1185">Reference proteome</keyword>
<dbReference type="GO" id="GO:0030973">
    <property type="term" value="F:molybdate ion binding"/>
    <property type="evidence" value="ECO:0007669"/>
    <property type="project" value="TreeGrafter"/>
</dbReference>
<sequence>MGIAMELSNLVLFDDNDRLSVTLYASHSLKGALSEVAQAFTRKYKIPIKLEFDNSDSLRERILKSEKADIFAAADFKNPYALMQVSKGSPVVNFVSNRICAIVKPGLKVTPDNLLDLMLASDIRVGIATLNSELSRDYIQQLFQKAEKLKSGSWEKLNNKVIELRGGYNSFVVPHGLNKLAYFILETQQVDMLLTYRTDARLASLAAPNLQILELPENLAVKANYGMTLINNSRSTVVMLAMYILSPLGQEILAKYHFDTPLL</sequence>
<dbReference type="GO" id="GO:0015689">
    <property type="term" value="P:molybdate ion transport"/>
    <property type="evidence" value="ECO:0007669"/>
    <property type="project" value="TreeGrafter"/>
</dbReference>
<dbReference type="Pfam" id="PF13531">
    <property type="entry name" value="SBP_bac_11"/>
    <property type="match status" value="1"/>
</dbReference>
<dbReference type="Proteomes" id="UP000218785">
    <property type="component" value="Chromosome"/>
</dbReference>
<evidence type="ECO:0000313" key="2">
    <source>
        <dbReference type="Proteomes" id="UP000218785"/>
    </source>
</evidence>
<dbReference type="EMBL" id="AP018248">
    <property type="protein sequence ID" value="BAY99930.1"/>
    <property type="molecule type" value="Genomic_DNA"/>
</dbReference>
<accession>A0A1Z4N2K7</accession>
<evidence type="ECO:0000313" key="1">
    <source>
        <dbReference type="EMBL" id="BAY99930.1"/>
    </source>
</evidence>
<dbReference type="PANTHER" id="PTHR30632">
    <property type="entry name" value="MOLYBDATE-BINDING PERIPLASMIC PROTEIN"/>
    <property type="match status" value="1"/>
</dbReference>
<dbReference type="AlphaFoldDB" id="A0A1Z4N2K7"/>
<organism evidence="1 2">
    <name type="scientific">Tolypothrix tenuis PCC 7101</name>
    <dbReference type="NCBI Taxonomy" id="231146"/>
    <lineage>
        <taxon>Bacteria</taxon>
        <taxon>Bacillati</taxon>
        <taxon>Cyanobacteriota</taxon>
        <taxon>Cyanophyceae</taxon>
        <taxon>Nostocales</taxon>
        <taxon>Tolypothrichaceae</taxon>
        <taxon>Tolypothrix</taxon>
    </lineage>
</organism>
<dbReference type="RefSeq" id="WP_096578438.1">
    <property type="nucleotide sequence ID" value="NZ_CAWNJS010000001.1"/>
</dbReference>
<dbReference type="KEGG" id="ttq:NIES37_39130"/>
<dbReference type="SUPFAM" id="SSF53850">
    <property type="entry name" value="Periplasmic binding protein-like II"/>
    <property type="match status" value="1"/>
</dbReference>
<protein>
    <recommendedName>
        <fullName evidence="3">Molybdenum ABC transporter periplasmic molybdate-binding protein</fullName>
    </recommendedName>
</protein>
<evidence type="ECO:0008006" key="3">
    <source>
        <dbReference type="Google" id="ProtNLM"/>
    </source>
</evidence>
<dbReference type="PANTHER" id="PTHR30632:SF0">
    <property type="entry name" value="SULFATE-BINDING PROTEIN"/>
    <property type="match status" value="1"/>
</dbReference>
<reference evidence="1 2" key="1">
    <citation type="submission" date="2017-06" db="EMBL/GenBank/DDBJ databases">
        <title>Genome sequencing of cyanobaciteial culture collection at National Institute for Environmental Studies (NIES).</title>
        <authorList>
            <person name="Hirose Y."/>
            <person name="Shimura Y."/>
            <person name="Fujisawa T."/>
            <person name="Nakamura Y."/>
            <person name="Kawachi M."/>
        </authorList>
    </citation>
    <scope>NUCLEOTIDE SEQUENCE [LARGE SCALE GENOMIC DNA]</scope>
    <source>
        <strain evidence="1 2">NIES-37</strain>
    </source>
</reference>
<gene>
    <name evidence="1" type="ORF">NIES37_39130</name>
</gene>
<dbReference type="InterPro" id="IPR050682">
    <property type="entry name" value="ModA/WtpA"/>
</dbReference>